<dbReference type="Proteomes" id="UP000177905">
    <property type="component" value="Unassembled WGS sequence"/>
</dbReference>
<evidence type="ECO:0000313" key="3">
    <source>
        <dbReference type="EMBL" id="OGC13302.1"/>
    </source>
</evidence>
<accession>A0A1F4RYP7</accession>
<dbReference type="EMBL" id="MEUA01000059">
    <property type="protein sequence ID" value="OGC13302.1"/>
    <property type="molecule type" value="Genomic_DNA"/>
</dbReference>
<feature type="domain" description="DUF4015" evidence="2">
    <location>
        <begin position="65"/>
        <end position="383"/>
    </location>
</feature>
<dbReference type="Gene3D" id="3.20.20.80">
    <property type="entry name" value="Glycosidases"/>
    <property type="match status" value="1"/>
</dbReference>
<dbReference type="Pfam" id="PF13200">
    <property type="entry name" value="DUF4015"/>
    <property type="match status" value="1"/>
</dbReference>
<gene>
    <name evidence="3" type="ORF">A2290_08215</name>
</gene>
<evidence type="ECO:0000259" key="2">
    <source>
        <dbReference type="Pfam" id="PF13200"/>
    </source>
</evidence>
<evidence type="ECO:0000313" key="4">
    <source>
        <dbReference type="Proteomes" id="UP000177905"/>
    </source>
</evidence>
<reference evidence="3 4" key="1">
    <citation type="journal article" date="2016" name="Nat. Commun.">
        <title>Thousands of microbial genomes shed light on interconnected biogeochemical processes in an aquifer system.</title>
        <authorList>
            <person name="Anantharaman K."/>
            <person name="Brown C.T."/>
            <person name="Hug L.A."/>
            <person name="Sharon I."/>
            <person name="Castelle C.J."/>
            <person name="Probst A.J."/>
            <person name="Thomas B.C."/>
            <person name="Singh A."/>
            <person name="Wilkins M.J."/>
            <person name="Karaoz U."/>
            <person name="Brodie E.L."/>
            <person name="Williams K.H."/>
            <person name="Hubbard S.S."/>
            <person name="Banfield J.F."/>
        </authorList>
    </citation>
    <scope>NUCLEOTIDE SEQUENCE [LARGE SCALE GENOMIC DNA]</scope>
</reference>
<keyword evidence="1" id="KW-0472">Membrane</keyword>
<evidence type="ECO:0000256" key="1">
    <source>
        <dbReference type="SAM" id="Phobius"/>
    </source>
</evidence>
<comment type="caution">
    <text evidence="3">The sequence shown here is derived from an EMBL/GenBank/DDBJ whole genome shotgun (WGS) entry which is preliminary data.</text>
</comment>
<dbReference type="AlphaFoldDB" id="A0A1F4RYP7"/>
<organism evidence="3 4">
    <name type="scientific">candidate division WOR-1 bacterium RIFOXYB2_FULL_36_35</name>
    <dbReference type="NCBI Taxonomy" id="1802578"/>
    <lineage>
        <taxon>Bacteria</taxon>
        <taxon>Bacillati</taxon>
        <taxon>Saganbacteria</taxon>
    </lineage>
</organism>
<sequence>MKNKLTTLIIIFIFILTAFFMMVYLGRVSLSQVEKTSSQQQKSLPPNEDIIKKLSSRKKRTSDKGLYITSWSAQSNKKMDYIKHILKTRKLNTIVIDVNYLLEEPLLKLAKAKKLSKDTIVTPSPWLTKFVEGLHKEGVIVSARIVAFKDDHLIIARPDLSIRLPGGGEYRDNKNGRWVDPYSEDGRLFKELLAERAALSGVDEIQFDYIRFPAEGAAGNIVLPHKKIYLQKAGTAEVSRVDVLCQFLKETRGRVEKYNVSIALDIFGIIAWQDKKDIKTLGQDLKRMSEFLDVLSPMLYPSHFHNGYDGYANPGSEPYHFMYMGVKKSLEILSGEATVIIPWIQGFNLKSPNYGPSYIDAQIKACRDLGVEKYLIWNARNVYDAVPHKLD</sequence>
<feature type="transmembrane region" description="Helical" evidence="1">
    <location>
        <begin position="7"/>
        <end position="26"/>
    </location>
</feature>
<proteinExistence type="predicted"/>
<dbReference type="InterPro" id="IPR025275">
    <property type="entry name" value="DUF4015"/>
</dbReference>
<name>A0A1F4RYP7_UNCSA</name>
<keyword evidence="1" id="KW-1133">Transmembrane helix</keyword>
<keyword evidence="1" id="KW-0812">Transmembrane</keyword>
<protein>
    <recommendedName>
        <fullName evidence="2">DUF4015 domain-containing protein</fullName>
    </recommendedName>
</protein>